<reference evidence="2 3" key="1">
    <citation type="submission" date="2019-09" db="EMBL/GenBank/DDBJ databases">
        <title>Genomes of Cryomorphaceae.</title>
        <authorList>
            <person name="Bowman J.P."/>
        </authorList>
    </citation>
    <scope>NUCLEOTIDE SEQUENCE [LARGE SCALE GENOMIC DNA]</scope>
    <source>
        <strain evidence="2 3">KCTC 52047</strain>
    </source>
</reference>
<dbReference type="RefSeq" id="WP_151167151.1">
    <property type="nucleotide sequence ID" value="NZ_WACR01000004.1"/>
</dbReference>
<accession>A0A6N6M7V5</accession>
<organism evidence="2 3">
    <name type="scientific">Salibacter halophilus</name>
    <dbReference type="NCBI Taxonomy" id="1803916"/>
    <lineage>
        <taxon>Bacteria</taxon>
        <taxon>Pseudomonadati</taxon>
        <taxon>Bacteroidota</taxon>
        <taxon>Flavobacteriia</taxon>
        <taxon>Flavobacteriales</taxon>
        <taxon>Salibacteraceae</taxon>
        <taxon>Salibacter</taxon>
    </lineage>
</organism>
<keyword evidence="1" id="KW-0732">Signal</keyword>
<proteinExistence type="predicted"/>
<dbReference type="AlphaFoldDB" id="A0A6N6M7V5"/>
<evidence type="ECO:0000313" key="2">
    <source>
        <dbReference type="EMBL" id="KAB1064831.1"/>
    </source>
</evidence>
<feature type="signal peptide" evidence="1">
    <location>
        <begin position="1"/>
        <end position="21"/>
    </location>
</feature>
<evidence type="ECO:0000313" key="3">
    <source>
        <dbReference type="Proteomes" id="UP000435357"/>
    </source>
</evidence>
<feature type="chain" id="PRO_5026740029" description="Outer membrane beta-barrel protein" evidence="1">
    <location>
        <begin position="22"/>
        <end position="253"/>
    </location>
</feature>
<evidence type="ECO:0000256" key="1">
    <source>
        <dbReference type="SAM" id="SignalP"/>
    </source>
</evidence>
<dbReference type="EMBL" id="WACR01000004">
    <property type="protein sequence ID" value="KAB1064831.1"/>
    <property type="molecule type" value="Genomic_DNA"/>
</dbReference>
<evidence type="ECO:0008006" key="4">
    <source>
        <dbReference type="Google" id="ProtNLM"/>
    </source>
</evidence>
<protein>
    <recommendedName>
        <fullName evidence="4">Outer membrane beta-barrel protein</fullName>
    </recommendedName>
</protein>
<comment type="caution">
    <text evidence="2">The sequence shown here is derived from an EMBL/GenBank/DDBJ whole genome shotgun (WGS) entry which is preliminary data.</text>
</comment>
<gene>
    <name evidence="2" type="ORF">F3059_05605</name>
</gene>
<sequence length="253" mass="28546">MRYLLIIILACSIALFSNAQYAPDYQYGNEYQPKPTKPDWIFSLTGGLSQPLGMFAKTENFSNSESGFAKTGYTVNLHADKFLKNIIFISANYRYSQNQMDSKSIAADLTRDRAGDYRANADSWKIHGFWIGPKFAITNGASSLNLSFKPGLAYGELPRVELLAQSNQSNDQIRSTYFSENAISFSYLLSGEFRYNFNNAWGLSLDLAYQSARFNFNEAKYTVNGNRGNYNIESPYTVMTVEIGAFYSLDLDQ</sequence>
<dbReference type="OrthoDB" id="936900at2"/>
<dbReference type="Proteomes" id="UP000435357">
    <property type="component" value="Unassembled WGS sequence"/>
</dbReference>
<name>A0A6N6M7V5_9FLAO</name>
<keyword evidence="3" id="KW-1185">Reference proteome</keyword>